<evidence type="ECO:0000313" key="1">
    <source>
        <dbReference type="EMBL" id="MBM7036235.1"/>
    </source>
</evidence>
<organism evidence="1 2">
    <name type="scientific">Vibrio ulleungensis</name>
    <dbReference type="NCBI Taxonomy" id="2807619"/>
    <lineage>
        <taxon>Bacteria</taxon>
        <taxon>Pseudomonadati</taxon>
        <taxon>Pseudomonadota</taxon>
        <taxon>Gammaproteobacteria</taxon>
        <taxon>Vibrionales</taxon>
        <taxon>Vibrionaceae</taxon>
        <taxon>Vibrio</taxon>
    </lineage>
</organism>
<dbReference type="EMBL" id="JAFEUM010000002">
    <property type="protein sequence ID" value="MBM7036235.1"/>
    <property type="molecule type" value="Genomic_DNA"/>
</dbReference>
<dbReference type="Proteomes" id="UP000809621">
    <property type="component" value="Unassembled WGS sequence"/>
</dbReference>
<protein>
    <submittedName>
        <fullName evidence="1">DUF2989 domain-containing protein</fullName>
    </submittedName>
</protein>
<dbReference type="Pfam" id="PF11207">
    <property type="entry name" value="DUF2989"/>
    <property type="match status" value="1"/>
</dbReference>
<keyword evidence="2" id="KW-1185">Reference proteome</keyword>
<sequence length="270" mass="31212">MLLAMLAFTLSGCFESRLNTEGLCNSNPSLECEQLNINDGKCRVQRTDLIWHRYDMLKKPDDLKLITEYEMLADYQRCLTLAAQIRALKTTAQSQNRFNALQYSYNEQKRLTTVMQEIDDPYIYYFLWTHGDDHAKRKFLQLEPTGQLNTPTLQYYLATYYSNRDPEHTLAILNKALDLTGKDKVDNRIIQSLASIHQTAGNIEMAYMWAIVGRSFKLPVSDDRTLAVYYSFNEQKKAFLDQKAAEIVTHLQKGTYNTALLPSQSYLQSL</sequence>
<reference evidence="1 2" key="1">
    <citation type="submission" date="2021-02" db="EMBL/GenBank/DDBJ databases">
        <authorList>
            <person name="Park J.-S."/>
        </authorList>
    </citation>
    <scope>NUCLEOTIDE SEQUENCE [LARGE SCALE GENOMIC DNA]</scope>
    <source>
        <strain evidence="1 2">188UL20-2</strain>
    </source>
</reference>
<proteinExistence type="predicted"/>
<dbReference type="InterPro" id="IPR021372">
    <property type="entry name" value="DUF2989"/>
</dbReference>
<gene>
    <name evidence="1" type="ORF">JQC93_07395</name>
</gene>
<name>A0ABS2HF86_9VIBR</name>
<comment type="caution">
    <text evidence="1">The sequence shown here is derived from an EMBL/GenBank/DDBJ whole genome shotgun (WGS) entry which is preliminary data.</text>
</comment>
<accession>A0ABS2HF86</accession>
<evidence type="ECO:0000313" key="2">
    <source>
        <dbReference type="Proteomes" id="UP000809621"/>
    </source>
</evidence>